<feature type="transmembrane region" description="Helical" evidence="1">
    <location>
        <begin position="36"/>
        <end position="55"/>
    </location>
</feature>
<feature type="transmembrane region" description="Helical" evidence="1">
    <location>
        <begin position="674"/>
        <end position="695"/>
    </location>
</feature>
<feature type="transmembrane region" description="Helical" evidence="1">
    <location>
        <begin position="228"/>
        <end position="248"/>
    </location>
</feature>
<keyword evidence="1" id="KW-0812">Transmembrane</keyword>
<comment type="caution">
    <text evidence="2">The sequence shown here is derived from an EMBL/GenBank/DDBJ whole genome shotgun (WGS) entry which is preliminary data.</text>
</comment>
<feature type="transmembrane region" description="Helical" evidence="1">
    <location>
        <begin position="109"/>
        <end position="131"/>
    </location>
</feature>
<dbReference type="AlphaFoldDB" id="A0A5N0THN3"/>
<feature type="transmembrane region" description="Helical" evidence="1">
    <location>
        <begin position="480"/>
        <end position="502"/>
    </location>
</feature>
<feature type="transmembrane region" description="Helical" evidence="1">
    <location>
        <begin position="198"/>
        <end position="216"/>
    </location>
</feature>
<feature type="transmembrane region" description="Helical" evidence="1">
    <location>
        <begin position="279"/>
        <end position="311"/>
    </location>
</feature>
<feature type="transmembrane region" description="Helical" evidence="1">
    <location>
        <begin position="6"/>
        <end position="24"/>
    </location>
</feature>
<keyword evidence="1" id="KW-1133">Transmembrane helix</keyword>
<organism evidence="2 3">
    <name type="scientific">Marinihelvus fidelis</name>
    <dbReference type="NCBI Taxonomy" id="2613842"/>
    <lineage>
        <taxon>Bacteria</taxon>
        <taxon>Pseudomonadati</taxon>
        <taxon>Pseudomonadota</taxon>
        <taxon>Gammaproteobacteria</taxon>
        <taxon>Chromatiales</taxon>
        <taxon>Wenzhouxiangellaceae</taxon>
        <taxon>Marinihelvus</taxon>
    </lineage>
</organism>
<evidence type="ECO:0000313" key="2">
    <source>
        <dbReference type="EMBL" id="KAA9133366.1"/>
    </source>
</evidence>
<keyword evidence="1" id="KW-0472">Membrane</keyword>
<accession>A0A5N0THN3</accession>
<sequence>MSLGLLPGQLVPWAAGYFLFSAVLGGRSLAWVNRNLGYGFFFGAVMVFGAVLVSHQLAGGLAYWSALALLLVVTALAFAMSRLSPAAPSGGPDPVAAAPGRLGRVMTRVLLAVATIHIALSALEIITLPMFPWDAWTVWGFRAKAWFLNGELFDFVDMGRWLSAEVPAAYTQPALSYPLLPSIIPLWAAMSMGQWHDAMVNTPVILCGLAIVLAMHGQVRSMGVAAPVAALGLLVLVSTPIFAAHMSLGGYADIWLAGFAGLGFVALMVGVLRSDRSQLALGLVMLLMGLLVKAEGLVWLCAGFVFLAVALSSSRRLWWVLVGLLATVLVLLWWQPGIIELPIVGTIGIAENTLHVPLKGAIPIARHDVGAAYVQNTLVRDNWHLAWPSLLVLALLAVLSRRVSAPVRRVVFAFFGVVIVTQVLIFGFTSQGEWAADYTAINRLPLQVYPAVVFAAMLLIQELVPDASAGNPLAGQRLRVTGLYAGALLLSVAVLLGGIWLATPGDARAPGIEPFSDMQFVMGEGHREGDAYVIDRYQDGVALLTSGPIEIDAGTSDLLRLDVSFADGIIDPDDAPAFFWRLQAQPGEVSRITLLDHDELVDLGSSEDWSGTVTEVGFLFLESAGAEASVRKAVIEEKGVDSAMALLAEEWFGYEPWTQRSAHSLAGGAESQRLALPTLVAAWLLVVVLLALWLGPRGQRINVILLAMLVAWFMLDARWLVNRVQRMALSVAALSQPVENRMSETELGRLDPWLSEVAEKLPSGEAARILVLYDRNQPKYFAWRSKYQLLPHNAAVYWQMPTPDQASRLDYILVVGDFVDLPAEQVDLRRRVEALSIPPEIVGSLSLVNIDADGMLFAVNQNAEVDR</sequence>
<protein>
    <submittedName>
        <fullName evidence="2">Uncharacterized protein</fullName>
    </submittedName>
</protein>
<dbReference type="Proteomes" id="UP000325372">
    <property type="component" value="Unassembled WGS sequence"/>
</dbReference>
<gene>
    <name evidence="2" type="ORF">F3N42_03185</name>
</gene>
<feature type="transmembrane region" description="Helical" evidence="1">
    <location>
        <begin position="440"/>
        <end position="460"/>
    </location>
</feature>
<feature type="transmembrane region" description="Helical" evidence="1">
    <location>
        <begin position="61"/>
        <end position="79"/>
    </location>
</feature>
<feature type="transmembrane region" description="Helical" evidence="1">
    <location>
        <begin position="410"/>
        <end position="428"/>
    </location>
</feature>
<dbReference type="RefSeq" id="WP_150862925.1">
    <property type="nucleotide sequence ID" value="NZ_VYXP01000002.1"/>
</dbReference>
<feature type="transmembrane region" description="Helical" evidence="1">
    <location>
        <begin position="385"/>
        <end position="404"/>
    </location>
</feature>
<reference evidence="2 3" key="1">
    <citation type="submission" date="2019-09" db="EMBL/GenBank/DDBJ databases">
        <title>Wenzhouxiangella sp. Genome sequencing and assembly.</title>
        <authorList>
            <person name="Zhang R."/>
        </authorList>
    </citation>
    <scope>NUCLEOTIDE SEQUENCE [LARGE SCALE GENOMIC DNA]</scope>
    <source>
        <strain evidence="2 3">W260</strain>
    </source>
</reference>
<name>A0A5N0THN3_9GAMM</name>
<feature type="transmembrane region" description="Helical" evidence="1">
    <location>
        <begin position="701"/>
        <end position="721"/>
    </location>
</feature>
<dbReference type="EMBL" id="VYXP01000002">
    <property type="protein sequence ID" value="KAA9133366.1"/>
    <property type="molecule type" value="Genomic_DNA"/>
</dbReference>
<evidence type="ECO:0000256" key="1">
    <source>
        <dbReference type="SAM" id="Phobius"/>
    </source>
</evidence>
<evidence type="ECO:0000313" key="3">
    <source>
        <dbReference type="Proteomes" id="UP000325372"/>
    </source>
</evidence>
<proteinExistence type="predicted"/>
<feature type="transmembrane region" description="Helical" evidence="1">
    <location>
        <begin position="254"/>
        <end position="272"/>
    </location>
</feature>
<feature type="transmembrane region" description="Helical" evidence="1">
    <location>
        <begin position="317"/>
        <end position="334"/>
    </location>
</feature>
<keyword evidence="3" id="KW-1185">Reference proteome</keyword>